<sequence length="67" mass="7808">MMFPVCYIEEVRESTKELAELIQKHASHGKKSTFPEDKKERQKMCVCNLDVLAICDKEIKRGTRSLH</sequence>
<protein>
    <submittedName>
        <fullName evidence="1">Uncharacterized protein</fullName>
    </submittedName>
</protein>
<organism evidence="1 2">
    <name type="scientific">Cylicostephanus goldi</name>
    <name type="common">Nematode worm</name>
    <dbReference type="NCBI Taxonomy" id="71465"/>
    <lineage>
        <taxon>Eukaryota</taxon>
        <taxon>Metazoa</taxon>
        <taxon>Ecdysozoa</taxon>
        <taxon>Nematoda</taxon>
        <taxon>Chromadorea</taxon>
        <taxon>Rhabditida</taxon>
        <taxon>Rhabditina</taxon>
        <taxon>Rhabditomorpha</taxon>
        <taxon>Strongyloidea</taxon>
        <taxon>Strongylidae</taxon>
        <taxon>Cylicostephanus</taxon>
    </lineage>
</organism>
<keyword evidence="2" id="KW-1185">Reference proteome</keyword>
<dbReference type="EMBL" id="UYRV01104933">
    <property type="protein sequence ID" value="VDN20290.1"/>
    <property type="molecule type" value="Genomic_DNA"/>
</dbReference>
<proteinExistence type="predicted"/>
<evidence type="ECO:0000313" key="2">
    <source>
        <dbReference type="Proteomes" id="UP000271889"/>
    </source>
</evidence>
<gene>
    <name evidence="1" type="ORF">CGOC_LOCUS8780</name>
</gene>
<accession>A0A3P7M3A3</accession>
<evidence type="ECO:0000313" key="1">
    <source>
        <dbReference type="EMBL" id="VDN20290.1"/>
    </source>
</evidence>
<dbReference type="Proteomes" id="UP000271889">
    <property type="component" value="Unassembled WGS sequence"/>
</dbReference>
<name>A0A3P7M3A3_CYLGO</name>
<dbReference type="AlphaFoldDB" id="A0A3P7M3A3"/>
<reference evidence="1 2" key="1">
    <citation type="submission" date="2018-11" db="EMBL/GenBank/DDBJ databases">
        <authorList>
            <consortium name="Pathogen Informatics"/>
        </authorList>
    </citation>
    <scope>NUCLEOTIDE SEQUENCE [LARGE SCALE GENOMIC DNA]</scope>
</reference>